<dbReference type="GO" id="GO:0043139">
    <property type="term" value="F:5'-3' DNA helicase activity"/>
    <property type="evidence" value="ECO:0007669"/>
    <property type="project" value="TreeGrafter"/>
</dbReference>
<dbReference type="InterPro" id="IPR041679">
    <property type="entry name" value="DNA2/NAM7-like_C"/>
</dbReference>
<dbReference type="SUPFAM" id="SSF52540">
    <property type="entry name" value="P-loop containing nucleoside triphosphate hydrolases"/>
    <property type="match status" value="1"/>
</dbReference>
<dbReference type="InterPro" id="IPR050534">
    <property type="entry name" value="Coronavir_polyprotein_1ab"/>
</dbReference>
<name>A0A2G9U5S0_TELCI</name>
<keyword evidence="4" id="KW-0067">ATP-binding</keyword>
<organism evidence="6 7">
    <name type="scientific">Teladorsagia circumcincta</name>
    <name type="common">Brown stomach worm</name>
    <name type="synonym">Ostertagia circumcincta</name>
    <dbReference type="NCBI Taxonomy" id="45464"/>
    <lineage>
        <taxon>Eukaryota</taxon>
        <taxon>Metazoa</taxon>
        <taxon>Ecdysozoa</taxon>
        <taxon>Nematoda</taxon>
        <taxon>Chromadorea</taxon>
        <taxon>Rhabditida</taxon>
        <taxon>Rhabditina</taxon>
        <taxon>Rhabditomorpha</taxon>
        <taxon>Strongyloidea</taxon>
        <taxon>Trichostrongylidae</taxon>
        <taxon>Teladorsagia</taxon>
    </lineage>
</organism>
<feature type="domain" description="DNA2/NAM7 helicase-like C-terminal" evidence="5">
    <location>
        <begin position="64"/>
        <end position="129"/>
    </location>
</feature>
<dbReference type="Proteomes" id="UP000230423">
    <property type="component" value="Unassembled WGS sequence"/>
</dbReference>
<sequence>MVPKRDGHSLSAEMGAPELELSFVMPPPCLRYNLSEMCRDVKIMEFLRRESVHRVTDYGNRDPVIGRLDFHGVEITTVDSVQGREKEVVILLTTKTDFDPDSTEFLDDYRRLNVAISRCRSGHFIIGHAPALRTIPTWNQVLEWAESINAIVPNIYVGQYLRNPNLPPH</sequence>
<dbReference type="PANTHER" id="PTHR43788">
    <property type="entry name" value="DNA2/NAM7 HELICASE FAMILY MEMBER"/>
    <property type="match status" value="1"/>
</dbReference>
<evidence type="ECO:0000256" key="3">
    <source>
        <dbReference type="ARBA" id="ARBA00022806"/>
    </source>
</evidence>
<keyword evidence="3" id="KW-0347">Helicase</keyword>
<evidence type="ECO:0000259" key="5">
    <source>
        <dbReference type="Pfam" id="PF13087"/>
    </source>
</evidence>
<dbReference type="EMBL" id="KZ348888">
    <property type="protein sequence ID" value="PIO65586.1"/>
    <property type="molecule type" value="Genomic_DNA"/>
</dbReference>
<keyword evidence="1" id="KW-0547">Nucleotide-binding</keyword>
<dbReference type="PANTHER" id="PTHR43788:SF16">
    <property type="entry name" value="HELICASE WITH ZINC FINGER 2"/>
    <property type="match status" value="1"/>
</dbReference>
<gene>
    <name evidence="6" type="ORF">TELCIR_12737</name>
</gene>
<proteinExistence type="predicted"/>
<dbReference type="AlphaFoldDB" id="A0A2G9U5S0"/>
<dbReference type="InterPro" id="IPR027417">
    <property type="entry name" value="P-loop_NTPase"/>
</dbReference>
<dbReference type="GO" id="GO:0005524">
    <property type="term" value="F:ATP binding"/>
    <property type="evidence" value="ECO:0007669"/>
    <property type="project" value="UniProtKB-KW"/>
</dbReference>
<protein>
    <recommendedName>
        <fullName evidence="5">DNA2/NAM7 helicase-like C-terminal domain-containing protein</fullName>
    </recommendedName>
</protein>
<evidence type="ECO:0000313" key="7">
    <source>
        <dbReference type="Proteomes" id="UP000230423"/>
    </source>
</evidence>
<dbReference type="Pfam" id="PF13087">
    <property type="entry name" value="AAA_12"/>
    <property type="match status" value="1"/>
</dbReference>
<dbReference type="InterPro" id="IPR047187">
    <property type="entry name" value="SF1_C_Upf1"/>
</dbReference>
<reference evidence="6 7" key="1">
    <citation type="submission" date="2015-09" db="EMBL/GenBank/DDBJ databases">
        <title>Draft genome of the parasitic nematode Teladorsagia circumcincta isolate WARC Sus (inbred).</title>
        <authorList>
            <person name="Mitreva M."/>
        </authorList>
    </citation>
    <scope>NUCLEOTIDE SEQUENCE [LARGE SCALE GENOMIC DNA]</scope>
    <source>
        <strain evidence="6 7">S</strain>
    </source>
</reference>
<dbReference type="GO" id="GO:0016787">
    <property type="term" value="F:hydrolase activity"/>
    <property type="evidence" value="ECO:0007669"/>
    <property type="project" value="UniProtKB-KW"/>
</dbReference>
<evidence type="ECO:0000313" key="6">
    <source>
        <dbReference type="EMBL" id="PIO65586.1"/>
    </source>
</evidence>
<dbReference type="OrthoDB" id="5851052at2759"/>
<evidence type="ECO:0000256" key="4">
    <source>
        <dbReference type="ARBA" id="ARBA00022840"/>
    </source>
</evidence>
<evidence type="ECO:0000256" key="1">
    <source>
        <dbReference type="ARBA" id="ARBA00022741"/>
    </source>
</evidence>
<evidence type="ECO:0000256" key="2">
    <source>
        <dbReference type="ARBA" id="ARBA00022801"/>
    </source>
</evidence>
<accession>A0A2G9U5S0</accession>
<dbReference type="Gene3D" id="3.40.50.300">
    <property type="entry name" value="P-loop containing nucleotide triphosphate hydrolases"/>
    <property type="match status" value="1"/>
</dbReference>
<keyword evidence="7" id="KW-1185">Reference proteome</keyword>
<dbReference type="CDD" id="cd18808">
    <property type="entry name" value="SF1_C_Upf1"/>
    <property type="match status" value="1"/>
</dbReference>
<keyword evidence="2" id="KW-0378">Hydrolase</keyword>